<feature type="transmembrane region" description="Helical" evidence="1">
    <location>
        <begin position="49"/>
        <end position="67"/>
    </location>
</feature>
<keyword evidence="1" id="KW-0812">Transmembrane</keyword>
<dbReference type="PANTHER" id="PTHR34220:SF7">
    <property type="entry name" value="SENSOR HISTIDINE KINASE YPDA"/>
    <property type="match status" value="1"/>
</dbReference>
<proteinExistence type="predicted"/>
<gene>
    <name evidence="3" type="ORF">QVH07_00350</name>
</gene>
<dbReference type="Proteomes" id="UP001171916">
    <property type="component" value="Unassembled WGS sequence"/>
</dbReference>
<feature type="domain" description="Signal transduction histidine kinase internal region" evidence="2">
    <location>
        <begin position="162"/>
        <end position="241"/>
    </location>
</feature>
<keyword evidence="1" id="KW-0472">Membrane</keyword>
<organism evidence="3 4">
    <name type="scientific">Algoriphagus sediminis</name>
    <dbReference type="NCBI Taxonomy" id="3057113"/>
    <lineage>
        <taxon>Bacteria</taxon>
        <taxon>Pseudomonadati</taxon>
        <taxon>Bacteroidota</taxon>
        <taxon>Cytophagia</taxon>
        <taxon>Cytophagales</taxon>
        <taxon>Cyclobacteriaceae</taxon>
        <taxon>Algoriphagus</taxon>
    </lineage>
</organism>
<dbReference type="InterPro" id="IPR050640">
    <property type="entry name" value="Bact_2-comp_sensor_kinase"/>
</dbReference>
<evidence type="ECO:0000259" key="2">
    <source>
        <dbReference type="Pfam" id="PF06580"/>
    </source>
</evidence>
<dbReference type="InterPro" id="IPR010559">
    <property type="entry name" value="Sig_transdc_His_kin_internal"/>
</dbReference>
<keyword evidence="3" id="KW-0808">Transferase</keyword>
<dbReference type="RefSeq" id="WP_289998113.1">
    <property type="nucleotide sequence ID" value="NZ_JAUEPH010000001.1"/>
</dbReference>
<feature type="transmembrane region" description="Helical" evidence="1">
    <location>
        <begin position="15"/>
        <end position="34"/>
    </location>
</feature>
<dbReference type="Pfam" id="PF06580">
    <property type="entry name" value="His_kinase"/>
    <property type="match status" value="1"/>
</dbReference>
<keyword evidence="1" id="KW-1133">Transmembrane helix</keyword>
<dbReference type="EMBL" id="JAUEPH010000001">
    <property type="protein sequence ID" value="MDN3202569.1"/>
    <property type="molecule type" value="Genomic_DNA"/>
</dbReference>
<name>A0ABT7Y7S2_9BACT</name>
<dbReference type="GO" id="GO:0016301">
    <property type="term" value="F:kinase activity"/>
    <property type="evidence" value="ECO:0007669"/>
    <property type="project" value="UniProtKB-KW"/>
</dbReference>
<comment type="caution">
    <text evidence="3">The sequence shown here is derived from an EMBL/GenBank/DDBJ whole genome shotgun (WGS) entry which is preliminary data.</text>
</comment>
<reference evidence="3" key="1">
    <citation type="submission" date="2023-06" db="EMBL/GenBank/DDBJ databases">
        <title>Robiginitalea aurantiacus sp. nov. and Algoriphagus sediminis sp. nov., isolated from coastal sediment.</title>
        <authorList>
            <person name="Zhou Z.Y."/>
            <person name="An J."/>
            <person name="Jia Y.W."/>
            <person name="Du Z.J."/>
        </authorList>
    </citation>
    <scope>NUCLEOTIDE SEQUENCE</scope>
    <source>
        <strain evidence="3">C2-7</strain>
    </source>
</reference>
<sequence>MQIRDTTVGIFGHRFNWLFAGLLGIYSFLNIVILEGDRLYQVEASNQSIFFVILGISYSIWFGNFLIERKLLPLYTKFHPLLIQFIASFALAGIVAMGSVAISGITLGGAYSFVGKNLLLTGGFAFRINLFLNCVNAIVFFNNRFQQKQIETEKLKTETIRAQVGSLNAQLNPHFFFNNLNALSELISSDVKAAEKYLQNLSKIYRYVLQNNSNELVSLHQEMNFLNSYLDLLDVRFGDSLDIELEDFDKKNEVFIAPVVLQLLIENIVKHNFFTSKKPLKVVVGKVGESISVWNEKQKKNVVEESMGIGLKNIIERYAFLNREVIVNDLDDSFQVLIPLIHQHEDSIS</sequence>
<evidence type="ECO:0000256" key="1">
    <source>
        <dbReference type="SAM" id="Phobius"/>
    </source>
</evidence>
<evidence type="ECO:0000313" key="3">
    <source>
        <dbReference type="EMBL" id="MDN3202569.1"/>
    </source>
</evidence>
<feature type="transmembrane region" description="Helical" evidence="1">
    <location>
        <begin position="118"/>
        <end position="141"/>
    </location>
</feature>
<evidence type="ECO:0000313" key="4">
    <source>
        <dbReference type="Proteomes" id="UP001171916"/>
    </source>
</evidence>
<feature type="transmembrane region" description="Helical" evidence="1">
    <location>
        <begin position="79"/>
        <end position="106"/>
    </location>
</feature>
<keyword evidence="3" id="KW-0418">Kinase</keyword>
<dbReference type="PANTHER" id="PTHR34220">
    <property type="entry name" value="SENSOR HISTIDINE KINASE YPDA"/>
    <property type="match status" value="1"/>
</dbReference>
<keyword evidence="4" id="KW-1185">Reference proteome</keyword>
<accession>A0ABT7Y7S2</accession>
<protein>
    <submittedName>
        <fullName evidence="3">Histidine kinase</fullName>
    </submittedName>
</protein>